<keyword evidence="13" id="KW-1185">Reference proteome</keyword>
<comment type="subcellular location">
    <subcellularLocation>
        <location evidence="1 8">Cell outer membrane</location>
        <topology evidence="1 8">Multi-pass membrane protein</topology>
    </subcellularLocation>
</comment>
<evidence type="ECO:0000259" key="10">
    <source>
        <dbReference type="Pfam" id="PF00593"/>
    </source>
</evidence>
<feature type="domain" description="TonB-dependent receptor-like beta-barrel" evidence="10">
    <location>
        <begin position="392"/>
        <end position="921"/>
    </location>
</feature>
<dbReference type="GO" id="GO:0030246">
    <property type="term" value="F:carbohydrate binding"/>
    <property type="evidence" value="ECO:0007669"/>
    <property type="project" value="InterPro"/>
</dbReference>
<dbReference type="AlphaFoldDB" id="A0A8J7QIT2"/>
<dbReference type="SUPFAM" id="SSF49452">
    <property type="entry name" value="Starch-binding domain-like"/>
    <property type="match status" value="1"/>
</dbReference>
<keyword evidence="3 8" id="KW-1134">Transmembrane beta strand</keyword>
<dbReference type="Pfam" id="PF13620">
    <property type="entry name" value="CarboxypepD_reg"/>
    <property type="match status" value="1"/>
</dbReference>
<evidence type="ECO:0000256" key="7">
    <source>
        <dbReference type="ARBA" id="ARBA00023237"/>
    </source>
</evidence>
<dbReference type="Pfam" id="PF25183">
    <property type="entry name" value="OMP_b-brl_4"/>
    <property type="match status" value="1"/>
</dbReference>
<feature type="chain" id="PRO_5035245469" evidence="9">
    <location>
        <begin position="29"/>
        <end position="1000"/>
    </location>
</feature>
<sequence>MSDVYFRNLGTRICIGATLLWLWAGACAAQTTGTLIGTTRLADGSPLPGVQVRAESPNLQGVRNTTSRRGGVYRFAFLPAGNYTITAAAEGMKTSQHEIVIGLSQVFQLELVMEPAPSQETIEVRADVAATVTTTQVTANYTNDFIDKLPQARGLDGIALLAPGTTNFAPDERLTISGGPSFDNLYLVNGSVANFDNVSGRATNLLIEDALQELTVLSGSVSAEFGYFSGGVVNAVTRSGGNDFEGTLRFQFFNDDWRARTPFQKETGFEREDDLSDLASAVVGGPILKDRLWFFVAARNERNNEDIELPGPMGLDPLLRQMLGIPPASDPPGTRSQDADLTDERYEVKLTAAFSERHNATLSYMKREDEQENGFDAPFRPIHESALLDSLRTEESLLSLNYRFQVSDALAFEAVFSDKQSEIAGAYSEFPISDPSRRAAVTPFIDQLGGFGLVNAPFLVGDRPDERDNRAFRFKAGYLWLPQTTGIHNLSFGYQHFADSRTSDNTETATGWLFIGISDWDADGNPIPVVAPAYPLPFLRPATLQYSFVETPALGTDFEIQSWYVNDEWVLNDYWQLNLGLRYDANRAKDNDGTTVSKDDALSPRVSARYQWQQGENKHQVEASYANYVARLSDVANSGAAGGQLSSFRYTYTGPTTTSLDEVYAWIDEHIGPDPTNPISVQPTSVSRVNAAGLRVADDLKSPSSREWRLGYTLSRDARRYVKIDYLNRTFEDYYATFINLDLGRTANGESDITLIDNDPGFYQRDYDAIQLQMSWPLAEQVQSGASYTWSQLIGNQEQETTSGAVPPDGLTTYPEYVVPEFQPIASMSGDLRHNLKFWLSYNRPVAGGLLNLSLLQQVQSARPYGSSAQVTLGDRSFGFPENPGYQNVDFIRRNYFLEPIGTHETDALLQTDLAVNYDLPLGKVDLFVRIDIFNIFNQDALVNPNGINRTVNITNAFNVFNETPVEGVHWVRSPNFGQANSSAGYQSPREFRFDLGLRF</sequence>
<proteinExistence type="inferred from homology"/>
<dbReference type="InterPro" id="IPR039426">
    <property type="entry name" value="TonB-dep_rcpt-like"/>
</dbReference>
<keyword evidence="2 8" id="KW-0813">Transport</keyword>
<keyword evidence="12" id="KW-0675">Receptor</keyword>
<organism evidence="12 13">
    <name type="scientific">Acanthopleuribacter pedis</name>
    <dbReference type="NCBI Taxonomy" id="442870"/>
    <lineage>
        <taxon>Bacteria</taxon>
        <taxon>Pseudomonadati</taxon>
        <taxon>Acidobacteriota</taxon>
        <taxon>Holophagae</taxon>
        <taxon>Acanthopleuribacterales</taxon>
        <taxon>Acanthopleuribacteraceae</taxon>
        <taxon>Acanthopleuribacter</taxon>
    </lineage>
</organism>
<evidence type="ECO:0000256" key="2">
    <source>
        <dbReference type="ARBA" id="ARBA00022448"/>
    </source>
</evidence>
<dbReference type="PANTHER" id="PTHR30069:SF46">
    <property type="entry name" value="OAR PROTEIN"/>
    <property type="match status" value="1"/>
</dbReference>
<feature type="domain" description="TonB-dependent transporter Oar-like beta-barrel" evidence="11">
    <location>
        <begin position="236"/>
        <end position="303"/>
    </location>
</feature>
<dbReference type="SUPFAM" id="SSF56935">
    <property type="entry name" value="Porins"/>
    <property type="match status" value="1"/>
</dbReference>
<dbReference type="PROSITE" id="PS52016">
    <property type="entry name" value="TONB_DEPENDENT_REC_3"/>
    <property type="match status" value="1"/>
</dbReference>
<comment type="caution">
    <text evidence="12">The sequence shown here is derived from an EMBL/GenBank/DDBJ whole genome shotgun (WGS) entry which is preliminary data.</text>
</comment>
<accession>A0A8J7QIT2</accession>
<reference evidence="12" key="1">
    <citation type="submission" date="2021-03" db="EMBL/GenBank/DDBJ databases">
        <authorList>
            <person name="Wang G."/>
        </authorList>
    </citation>
    <scope>NUCLEOTIDE SEQUENCE</scope>
    <source>
        <strain evidence="12">KCTC 12899</strain>
    </source>
</reference>
<evidence type="ECO:0000256" key="8">
    <source>
        <dbReference type="PROSITE-ProRule" id="PRU01360"/>
    </source>
</evidence>
<evidence type="ECO:0000259" key="11">
    <source>
        <dbReference type="Pfam" id="PF25183"/>
    </source>
</evidence>
<dbReference type="GO" id="GO:0044718">
    <property type="term" value="P:siderophore transmembrane transport"/>
    <property type="evidence" value="ECO:0007669"/>
    <property type="project" value="TreeGrafter"/>
</dbReference>
<dbReference type="Proteomes" id="UP000664417">
    <property type="component" value="Unassembled WGS sequence"/>
</dbReference>
<protein>
    <submittedName>
        <fullName evidence="12">TonB-dependent receptor</fullName>
    </submittedName>
</protein>
<evidence type="ECO:0000313" key="12">
    <source>
        <dbReference type="EMBL" id="MBO1318970.1"/>
    </source>
</evidence>
<evidence type="ECO:0000256" key="6">
    <source>
        <dbReference type="ARBA" id="ARBA00023136"/>
    </source>
</evidence>
<evidence type="ECO:0000256" key="3">
    <source>
        <dbReference type="ARBA" id="ARBA00022452"/>
    </source>
</evidence>
<evidence type="ECO:0000256" key="9">
    <source>
        <dbReference type="SAM" id="SignalP"/>
    </source>
</evidence>
<dbReference type="Gene3D" id="2.40.170.20">
    <property type="entry name" value="TonB-dependent receptor, beta-barrel domain"/>
    <property type="match status" value="1"/>
</dbReference>
<dbReference type="InterPro" id="IPR013784">
    <property type="entry name" value="Carb-bd-like_fold"/>
</dbReference>
<keyword evidence="5" id="KW-0798">TonB box</keyword>
<evidence type="ECO:0000256" key="5">
    <source>
        <dbReference type="ARBA" id="ARBA00023077"/>
    </source>
</evidence>
<keyword evidence="9" id="KW-0732">Signal</keyword>
<keyword evidence="7 8" id="KW-0998">Cell outer membrane</keyword>
<dbReference type="Pfam" id="PF00593">
    <property type="entry name" value="TonB_dep_Rec_b-barrel"/>
    <property type="match status" value="1"/>
</dbReference>
<evidence type="ECO:0000256" key="1">
    <source>
        <dbReference type="ARBA" id="ARBA00004571"/>
    </source>
</evidence>
<dbReference type="PANTHER" id="PTHR30069">
    <property type="entry name" value="TONB-DEPENDENT OUTER MEMBRANE RECEPTOR"/>
    <property type="match status" value="1"/>
</dbReference>
<comment type="similarity">
    <text evidence="8">Belongs to the TonB-dependent receptor family.</text>
</comment>
<keyword evidence="4 8" id="KW-0812">Transmembrane</keyword>
<evidence type="ECO:0000256" key="4">
    <source>
        <dbReference type="ARBA" id="ARBA00022692"/>
    </source>
</evidence>
<keyword evidence="6 8" id="KW-0472">Membrane</keyword>
<name>A0A8J7QIT2_9BACT</name>
<gene>
    <name evidence="12" type="ORF">J3U88_10925</name>
</gene>
<dbReference type="GO" id="GO:0015344">
    <property type="term" value="F:siderophore uptake transmembrane transporter activity"/>
    <property type="evidence" value="ECO:0007669"/>
    <property type="project" value="TreeGrafter"/>
</dbReference>
<evidence type="ECO:0000313" key="13">
    <source>
        <dbReference type="Proteomes" id="UP000664417"/>
    </source>
</evidence>
<feature type="signal peptide" evidence="9">
    <location>
        <begin position="1"/>
        <end position="28"/>
    </location>
</feature>
<dbReference type="RefSeq" id="WP_207858791.1">
    <property type="nucleotide sequence ID" value="NZ_JAFREP010000008.1"/>
</dbReference>
<dbReference type="GO" id="GO:0009279">
    <property type="term" value="C:cell outer membrane"/>
    <property type="evidence" value="ECO:0007669"/>
    <property type="project" value="UniProtKB-SubCell"/>
</dbReference>
<dbReference type="PROSITE" id="PS51257">
    <property type="entry name" value="PROKAR_LIPOPROTEIN"/>
    <property type="match status" value="1"/>
</dbReference>
<dbReference type="Gene3D" id="2.60.40.1120">
    <property type="entry name" value="Carboxypeptidase-like, regulatory domain"/>
    <property type="match status" value="1"/>
</dbReference>
<dbReference type="InterPro" id="IPR057601">
    <property type="entry name" value="Oar-like_b-barrel"/>
</dbReference>
<dbReference type="EMBL" id="JAFREP010000008">
    <property type="protein sequence ID" value="MBO1318970.1"/>
    <property type="molecule type" value="Genomic_DNA"/>
</dbReference>
<dbReference type="InterPro" id="IPR000531">
    <property type="entry name" value="Beta-barrel_TonB"/>
</dbReference>
<dbReference type="InterPro" id="IPR036942">
    <property type="entry name" value="Beta-barrel_TonB_sf"/>
</dbReference>